<protein>
    <submittedName>
        <fullName evidence="2">Uncharacterized protein</fullName>
    </submittedName>
</protein>
<name>A0ABQ7VQ14_SOLTU</name>
<evidence type="ECO:0000313" key="3">
    <source>
        <dbReference type="Proteomes" id="UP000826656"/>
    </source>
</evidence>
<proteinExistence type="predicted"/>
<sequence length="98" mass="10955">MDVQSPFKRFTRVIPLRVENSVERPSFSLGLTQYFGEVAGSMSKSNAMQEIKSKLKNDPIRLEEMSAKSKQSNIKIMEGGKKDQSDVGSSKKGKDKNN</sequence>
<comment type="caution">
    <text evidence="2">The sequence shown here is derived from an EMBL/GenBank/DDBJ whole genome shotgun (WGS) entry which is preliminary data.</text>
</comment>
<organism evidence="2 3">
    <name type="scientific">Solanum tuberosum</name>
    <name type="common">Potato</name>
    <dbReference type="NCBI Taxonomy" id="4113"/>
    <lineage>
        <taxon>Eukaryota</taxon>
        <taxon>Viridiplantae</taxon>
        <taxon>Streptophyta</taxon>
        <taxon>Embryophyta</taxon>
        <taxon>Tracheophyta</taxon>
        <taxon>Spermatophyta</taxon>
        <taxon>Magnoliopsida</taxon>
        <taxon>eudicotyledons</taxon>
        <taxon>Gunneridae</taxon>
        <taxon>Pentapetalae</taxon>
        <taxon>asterids</taxon>
        <taxon>lamiids</taxon>
        <taxon>Solanales</taxon>
        <taxon>Solanaceae</taxon>
        <taxon>Solanoideae</taxon>
        <taxon>Solaneae</taxon>
        <taxon>Solanum</taxon>
    </lineage>
</organism>
<feature type="region of interest" description="Disordered" evidence="1">
    <location>
        <begin position="66"/>
        <end position="98"/>
    </location>
</feature>
<evidence type="ECO:0000256" key="1">
    <source>
        <dbReference type="SAM" id="MobiDB-lite"/>
    </source>
</evidence>
<dbReference type="Proteomes" id="UP000826656">
    <property type="component" value="Unassembled WGS sequence"/>
</dbReference>
<gene>
    <name evidence="2" type="ORF">KY290_014509</name>
</gene>
<accession>A0ABQ7VQ14</accession>
<evidence type="ECO:0000313" key="2">
    <source>
        <dbReference type="EMBL" id="KAH0770528.1"/>
    </source>
</evidence>
<reference evidence="2 3" key="1">
    <citation type="journal article" date="2021" name="bioRxiv">
        <title>Chromosome-scale and haplotype-resolved genome assembly of a tetraploid potato cultivar.</title>
        <authorList>
            <person name="Sun H."/>
            <person name="Jiao W.-B."/>
            <person name="Krause K."/>
            <person name="Campoy J.A."/>
            <person name="Goel M."/>
            <person name="Folz-Donahue K."/>
            <person name="Kukat C."/>
            <person name="Huettel B."/>
            <person name="Schneeberger K."/>
        </authorList>
    </citation>
    <scope>NUCLEOTIDE SEQUENCE [LARGE SCALE GENOMIC DNA]</scope>
    <source>
        <strain evidence="2">SolTubOtavaFocal</strain>
        <tissue evidence="2">Leaves</tissue>
    </source>
</reference>
<keyword evidence="3" id="KW-1185">Reference proteome</keyword>
<dbReference type="EMBL" id="JAIVGD010000011">
    <property type="protein sequence ID" value="KAH0770528.1"/>
    <property type="molecule type" value="Genomic_DNA"/>
</dbReference>